<comment type="caution">
    <text evidence="1">The sequence shown here is derived from an EMBL/GenBank/DDBJ whole genome shotgun (WGS) entry which is preliminary data.</text>
</comment>
<protein>
    <submittedName>
        <fullName evidence="1">Uncharacterized protein</fullName>
    </submittedName>
</protein>
<keyword evidence="2" id="KW-1185">Reference proteome</keyword>
<evidence type="ECO:0000313" key="1">
    <source>
        <dbReference type="EMBL" id="KAK4203371.1"/>
    </source>
</evidence>
<gene>
    <name evidence="1" type="ORF">QBC40DRAFT_317056</name>
</gene>
<sequence length="314" mass="33617">MPPQPSQEGVDYPVLKKAVEQNGGLFASLDLIKKTTKGNIKGYMDWLNSQDSAAMKPPPPADGQTLARTLQTLDFQNRGALFNHLETLQRFKPYPLAADSNRTLLLAPAGGTSLATPVVNPALSPQPPTTSSGGTTKVDDATDDGHLHPFYLGLSPLKVAAGGLARLPHIVFPLGRLIWQQQPSEDTRTQGPAPADPAGETNYILVVDVLTKGFPVWLIYNRTPFDRELGENVTLDPATQPPVFGPAVPNVDSVPLWPSIVTSWPSATNAVPLRELTAGFAKGGRDPVRFARISKQEVAAAIADATPDVRQGGW</sequence>
<organism evidence="1 2">
    <name type="scientific">Triangularia verruculosa</name>
    <dbReference type="NCBI Taxonomy" id="2587418"/>
    <lineage>
        <taxon>Eukaryota</taxon>
        <taxon>Fungi</taxon>
        <taxon>Dikarya</taxon>
        <taxon>Ascomycota</taxon>
        <taxon>Pezizomycotina</taxon>
        <taxon>Sordariomycetes</taxon>
        <taxon>Sordariomycetidae</taxon>
        <taxon>Sordariales</taxon>
        <taxon>Podosporaceae</taxon>
        <taxon>Triangularia</taxon>
    </lineage>
</organism>
<evidence type="ECO:0000313" key="2">
    <source>
        <dbReference type="Proteomes" id="UP001303160"/>
    </source>
</evidence>
<dbReference type="AlphaFoldDB" id="A0AAN6XPI7"/>
<reference evidence="1" key="1">
    <citation type="journal article" date="2023" name="Mol. Phylogenet. Evol.">
        <title>Genome-scale phylogeny and comparative genomics of the fungal order Sordariales.</title>
        <authorList>
            <person name="Hensen N."/>
            <person name="Bonometti L."/>
            <person name="Westerberg I."/>
            <person name="Brannstrom I.O."/>
            <person name="Guillou S."/>
            <person name="Cros-Aarteil S."/>
            <person name="Calhoun S."/>
            <person name="Haridas S."/>
            <person name="Kuo A."/>
            <person name="Mondo S."/>
            <person name="Pangilinan J."/>
            <person name="Riley R."/>
            <person name="LaButti K."/>
            <person name="Andreopoulos B."/>
            <person name="Lipzen A."/>
            <person name="Chen C."/>
            <person name="Yan M."/>
            <person name="Daum C."/>
            <person name="Ng V."/>
            <person name="Clum A."/>
            <person name="Steindorff A."/>
            <person name="Ohm R.A."/>
            <person name="Martin F."/>
            <person name="Silar P."/>
            <person name="Natvig D.O."/>
            <person name="Lalanne C."/>
            <person name="Gautier V."/>
            <person name="Ament-Velasquez S.L."/>
            <person name="Kruys A."/>
            <person name="Hutchinson M.I."/>
            <person name="Powell A.J."/>
            <person name="Barry K."/>
            <person name="Miller A.N."/>
            <person name="Grigoriev I.V."/>
            <person name="Debuchy R."/>
            <person name="Gladieux P."/>
            <person name="Hiltunen Thoren M."/>
            <person name="Johannesson H."/>
        </authorList>
    </citation>
    <scope>NUCLEOTIDE SEQUENCE</scope>
    <source>
        <strain evidence="1">CBS 315.58</strain>
    </source>
</reference>
<dbReference type="Proteomes" id="UP001303160">
    <property type="component" value="Unassembled WGS sequence"/>
</dbReference>
<dbReference type="EMBL" id="MU863889">
    <property type="protein sequence ID" value="KAK4203371.1"/>
    <property type="molecule type" value="Genomic_DNA"/>
</dbReference>
<reference evidence="1" key="2">
    <citation type="submission" date="2023-05" db="EMBL/GenBank/DDBJ databases">
        <authorList>
            <consortium name="Lawrence Berkeley National Laboratory"/>
            <person name="Steindorff A."/>
            <person name="Hensen N."/>
            <person name="Bonometti L."/>
            <person name="Westerberg I."/>
            <person name="Brannstrom I.O."/>
            <person name="Guillou S."/>
            <person name="Cros-Aarteil S."/>
            <person name="Calhoun S."/>
            <person name="Haridas S."/>
            <person name="Kuo A."/>
            <person name="Mondo S."/>
            <person name="Pangilinan J."/>
            <person name="Riley R."/>
            <person name="Labutti K."/>
            <person name="Andreopoulos B."/>
            <person name="Lipzen A."/>
            <person name="Chen C."/>
            <person name="Yanf M."/>
            <person name="Daum C."/>
            <person name="Ng V."/>
            <person name="Clum A."/>
            <person name="Ohm R."/>
            <person name="Martin F."/>
            <person name="Silar P."/>
            <person name="Natvig D."/>
            <person name="Lalanne C."/>
            <person name="Gautier V."/>
            <person name="Ament-Velasquez S.L."/>
            <person name="Kruys A."/>
            <person name="Hutchinson M.I."/>
            <person name="Powell A.J."/>
            <person name="Barry K."/>
            <person name="Miller A.N."/>
            <person name="Grigoriev I.V."/>
            <person name="Debuchy R."/>
            <person name="Gladieux P."/>
            <person name="Thoren M.H."/>
            <person name="Johannesson H."/>
        </authorList>
    </citation>
    <scope>NUCLEOTIDE SEQUENCE</scope>
    <source>
        <strain evidence="1">CBS 315.58</strain>
    </source>
</reference>
<proteinExistence type="predicted"/>
<accession>A0AAN6XPI7</accession>
<name>A0AAN6XPI7_9PEZI</name>